<evidence type="ECO:0000313" key="2">
    <source>
        <dbReference type="Proteomes" id="UP001139981"/>
    </source>
</evidence>
<comment type="caution">
    <text evidence="1">The sequence shown here is derived from an EMBL/GenBank/DDBJ whole genome shotgun (WGS) entry which is preliminary data.</text>
</comment>
<gene>
    <name evidence="1" type="ORF">IWW38_004108</name>
</gene>
<evidence type="ECO:0000313" key="1">
    <source>
        <dbReference type="EMBL" id="KAJ2890478.1"/>
    </source>
</evidence>
<sequence length="355" mass="39544">MWTPLNGTDSSSGEAYDEKSTLDTLRAAFERDFKFKGTFPQFVSTGLVYIYKGDRFVEDTAATAFSKLSGGFMQFENRQHARTVVNQAGKMISAADDQNQVVIAIADAMAAHNAAYVNSNIVHGNISDRVILFHETAGGVTGAVAEFGDPGDSEVPAWTMFRSIRSLENAEAPRTRLDDWESLMYVVIFLAAYGVNDEERDELFSQLPKDEYSSFTYWVAGHVKSIASSKRMYMDRISAFYSYPLSRIPGGPLRDLAKDIFKALLHHPGCAGAYAQTEAGLERERQRLLRTNPNAVFVRPRYLDPLDLRDEFEDVIVANLLRIVAKHKQAILVAQGVAAVAKHTRSMKRPRGSKL</sequence>
<dbReference type="Proteomes" id="UP001139981">
    <property type="component" value="Unassembled WGS sequence"/>
</dbReference>
<keyword evidence="2" id="KW-1185">Reference proteome</keyword>
<reference evidence="1" key="1">
    <citation type="submission" date="2022-07" db="EMBL/GenBank/DDBJ databases">
        <title>Phylogenomic reconstructions and comparative analyses of Kickxellomycotina fungi.</title>
        <authorList>
            <person name="Reynolds N.K."/>
            <person name="Stajich J.E."/>
            <person name="Barry K."/>
            <person name="Grigoriev I.V."/>
            <person name="Crous P."/>
            <person name="Smith M.E."/>
        </authorList>
    </citation>
    <scope>NUCLEOTIDE SEQUENCE</scope>
    <source>
        <strain evidence="1">CBS 190363</strain>
    </source>
</reference>
<proteinExistence type="predicted"/>
<accession>A0ACC1LZF7</accession>
<protein>
    <submittedName>
        <fullName evidence="1">Uncharacterized protein</fullName>
    </submittedName>
</protein>
<organism evidence="1 2">
    <name type="scientific">Coemansia aciculifera</name>
    <dbReference type="NCBI Taxonomy" id="417176"/>
    <lineage>
        <taxon>Eukaryota</taxon>
        <taxon>Fungi</taxon>
        <taxon>Fungi incertae sedis</taxon>
        <taxon>Zoopagomycota</taxon>
        <taxon>Kickxellomycotina</taxon>
        <taxon>Kickxellomycetes</taxon>
        <taxon>Kickxellales</taxon>
        <taxon>Kickxellaceae</taxon>
        <taxon>Coemansia</taxon>
    </lineage>
</organism>
<name>A0ACC1LZF7_9FUNG</name>
<dbReference type="EMBL" id="JANBVB010001339">
    <property type="protein sequence ID" value="KAJ2890478.1"/>
    <property type="molecule type" value="Genomic_DNA"/>
</dbReference>